<dbReference type="RefSeq" id="WP_275594540.1">
    <property type="nucleotide sequence ID" value="NZ_CP102381.1"/>
</dbReference>
<dbReference type="InterPro" id="IPR021806">
    <property type="entry name" value="DUF3379"/>
</dbReference>
<reference evidence="1 2" key="1">
    <citation type="submission" date="2022-06" db="EMBL/GenBank/DDBJ databases">
        <title>Thiomicrohabdus sp. nov, an obligately chemolithoautotrophic, sulfur-oxidizing bacterium isolated from beach of Guanyin Mountain. Amoy.</title>
        <authorList>
            <person name="Zhu H."/>
        </authorList>
    </citation>
    <scope>NUCLEOTIDE SEQUENCE [LARGE SCALE GENOMIC DNA]</scope>
    <source>
        <strain evidence="1 2">XGS-01</strain>
    </source>
</reference>
<evidence type="ECO:0000313" key="1">
    <source>
        <dbReference type="EMBL" id="WEJ62282.1"/>
    </source>
</evidence>
<protein>
    <submittedName>
        <fullName evidence="1">DUF3379 domain-containing protein</fullName>
    </submittedName>
</protein>
<sequence>MNEMTFRTKLLTHPQILDDEMIEYLEDYPEKKSLVQSARDFDQTLSDVLDVEVPEGLHARILLNQSYQENLETGSVNVEQADKDAMGIDNVTVLEPSVSNEAQTGWINRVLFGSWKMGLAASVMGVAILLGVWQNSQHITPLSGEATIDHIIAHIEHDPSLMTAVKLPNSEQELQQLFANVGAQLSKPVEGMSYAGMCDVEGQLGLHIVMQEQGQPVTIIVMPGQQVEAMHAFQKSGYQGEIVPVKGGVVAIVANSMEQVALAQIRFFKAVKFA</sequence>
<keyword evidence="2" id="KW-1185">Reference proteome</keyword>
<dbReference type="EMBL" id="CP102381">
    <property type="protein sequence ID" value="WEJ62282.1"/>
    <property type="molecule type" value="Genomic_DNA"/>
</dbReference>
<accession>A0ABY8CAM4</accession>
<organism evidence="1 2">
    <name type="scientific">Thiomicrorhabdus lithotrophica</name>
    <dbReference type="NCBI Taxonomy" id="2949997"/>
    <lineage>
        <taxon>Bacteria</taxon>
        <taxon>Pseudomonadati</taxon>
        <taxon>Pseudomonadota</taxon>
        <taxon>Gammaproteobacteria</taxon>
        <taxon>Thiotrichales</taxon>
        <taxon>Piscirickettsiaceae</taxon>
        <taxon>Thiomicrorhabdus</taxon>
    </lineage>
</organism>
<name>A0ABY8CAM4_9GAMM</name>
<evidence type="ECO:0000313" key="2">
    <source>
        <dbReference type="Proteomes" id="UP001222275"/>
    </source>
</evidence>
<gene>
    <name evidence="1" type="ORF">NR989_09705</name>
</gene>
<proteinExistence type="predicted"/>
<dbReference type="Pfam" id="PF11859">
    <property type="entry name" value="DUF3379"/>
    <property type="match status" value="1"/>
</dbReference>
<dbReference type="Proteomes" id="UP001222275">
    <property type="component" value="Chromosome"/>
</dbReference>